<keyword evidence="10 13" id="KW-0472">Membrane</keyword>
<evidence type="ECO:0000256" key="9">
    <source>
        <dbReference type="ARBA" id="ARBA00022833"/>
    </source>
</evidence>
<evidence type="ECO:0000256" key="7">
    <source>
        <dbReference type="ARBA" id="ARBA00022771"/>
    </source>
</evidence>
<evidence type="ECO:0000256" key="13">
    <source>
        <dbReference type="SAM" id="Phobius"/>
    </source>
</evidence>
<evidence type="ECO:0000256" key="1">
    <source>
        <dbReference type="ARBA" id="ARBA00000900"/>
    </source>
</evidence>
<dbReference type="GO" id="GO:0005783">
    <property type="term" value="C:endoplasmic reticulum"/>
    <property type="evidence" value="ECO:0007669"/>
    <property type="project" value="InterPro"/>
</dbReference>
<dbReference type="EMBL" id="BDIP01000428">
    <property type="protein sequence ID" value="GIQ81562.1"/>
    <property type="molecule type" value="Genomic_DNA"/>
</dbReference>
<dbReference type="AlphaFoldDB" id="A0A9K3CSE9"/>
<comment type="caution">
    <text evidence="15">The sequence shown here is derived from an EMBL/GenBank/DDBJ whole genome shotgun (WGS) entry which is preliminary data.</text>
</comment>
<feature type="transmembrane region" description="Helical" evidence="13">
    <location>
        <begin position="272"/>
        <end position="293"/>
    </location>
</feature>
<dbReference type="GO" id="GO:0008270">
    <property type="term" value="F:zinc ion binding"/>
    <property type="evidence" value="ECO:0007669"/>
    <property type="project" value="UniProtKB-KW"/>
</dbReference>
<evidence type="ECO:0000313" key="15">
    <source>
        <dbReference type="EMBL" id="GIQ81562.1"/>
    </source>
</evidence>
<evidence type="ECO:0000256" key="8">
    <source>
        <dbReference type="ARBA" id="ARBA00022786"/>
    </source>
</evidence>
<dbReference type="SMART" id="SM00184">
    <property type="entry name" value="RING"/>
    <property type="match status" value="1"/>
</dbReference>
<evidence type="ECO:0000256" key="2">
    <source>
        <dbReference type="ARBA" id="ARBA00004308"/>
    </source>
</evidence>
<evidence type="ECO:0000256" key="3">
    <source>
        <dbReference type="ARBA" id="ARBA00004906"/>
    </source>
</evidence>
<feature type="compositionally biased region" description="Basic and acidic residues" evidence="12">
    <location>
        <begin position="45"/>
        <end position="60"/>
    </location>
</feature>
<dbReference type="InterPro" id="IPR001841">
    <property type="entry name" value="Znf_RING"/>
</dbReference>
<evidence type="ECO:0000256" key="6">
    <source>
        <dbReference type="ARBA" id="ARBA00022723"/>
    </source>
</evidence>
<name>A0A9K3CSE9_9EUKA</name>
<accession>A0A9K3CSE9</accession>
<sequence length="323" mass="35090">MSDSDVLADTVDVTGAEREREVESERGVSESETSQSVEPVSETGNHGEEGVETDGKRDAVEEGEGEGEGEVVVETLADIDAEMDREREKKGERERVESAIECPVCLCTPTKPIVLKCGHLMCYDCLQDWWATQTANQCPLCRAVLDPESDVIPVYTGGASAEVPAQFSDELRQRRQRDLDRRMRTNGRNNNQRIRMMANGAMFGLGGAGFSLSFGAGGGGFQVRRHQTGIGGLGQMIGGMGQPQGAREQGGLGGEQDEEAFRREVRQRQRRTMLVILANILLVVLLSLASYLLPSDGAVLGPAQQEGGRRRVKVSPFGFGIVF</sequence>
<dbReference type="EC" id="2.3.2.27" evidence="4"/>
<dbReference type="OrthoDB" id="654191at2759"/>
<dbReference type="PANTHER" id="PTHR12313">
    <property type="entry name" value="E3 UBIQUITIN-PROTEIN LIGASE RNF5-RELATED"/>
    <property type="match status" value="1"/>
</dbReference>
<keyword evidence="6" id="KW-0479">Metal-binding</keyword>
<dbReference type="PROSITE" id="PS50089">
    <property type="entry name" value="ZF_RING_2"/>
    <property type="match status" value="1"/>
</dbReference>
<comment type="catalytic activity">
    <reaction evidence="1">
        <text>S-ubiquitinyl-[E2 ubiquitin-conjugating enzyme]-L-cysteine + [acceptor protein]-L-lysine = [E2 ubiquitin-conjugating enzyme]-L-cysteine + N(6)-ubiquitinyl-[acceptor protein]-L-lysine.</text>
        <dbReference type="EC" id="2.3.2.27"/>
    </reaction>
</comment>
<dbReference type="GO" id="GO:0006511">
    <property type="term" value="P:ubiquitin-dependent protein catabolic process"/>
    <property type="evidence" value="ECO:0007669"/>
    <property type="project" value="InterPro"/>
</dbReference>
<dbReference type="GO" id="GO:0061630">
    <property type="term" value="F:ubiquitin protein ligase activity"/>
    <property type="evidence" value="ECO:0007669"/>
    <property type="project" value="UniProtKB-EC"/>
</dbReference>
<dbReference type="Proteomes" id="UP000265618">
    <property type="component" value="Unassembled WGS sequence"/>
</dbReference>
<evidence type="ECO:0000313" key="16">
    <source>
        <dbReference type="Proteomes" id="UP000265618"/>
    </source>
</evidence>
<dbReference type="InterPro" id="IPR017907">
    <property type="entry name" value="Znf_RING_CS"/>
</dbReference>
<dbReference type="Gene3D" id="3.30.40.10">
    <property type="entry name" value="Zinc/RING finger domain, C3HC4 (zinc finger)"/>
    <property type="match status" value="1"/>
</dbReference>
<organism evidence="15 16">
    <name type="scientific">Kipferlia bialata</name>
    <dbReference type="NCBI Taxonomy" id="797122"/>
    <lineage>
        <taxon>Eukaryota</taxon>
        <taxon>Metamonada</taxon>
        <taxon>Carpediemonas-like organisms</taxon>
        <taxon>Kipferlia</taxon>
    </lineage>
</organism>
<comment type="pathway">
    <text evidence="3">Protein modification; protein ubiquitination.</text>
</comment>
<evidence type="ECO:0000259" key="14">
    <source>
        <dbReference type="PROSITE" id="PS50089"/>
    </source>
</evidence>
<protein>
    <recommendedName>
        <fullName evidence="4">RING-type E3 ubiquitin transferase</fullName>
        <ecNumber evidence="4">2.3.2.27</ecNumber>
    </recommendedName>
</protein>
<dbReference type="Pfam" id="PF13920">
    <property type="entry name" value="zf-C3HC4_3"/>
    <property type="match status" value="1"/>
</dbReference>
<dbReference type="CDD" id="cd16449">
    <property type="entry name" value="RING-HC"/>
    <property type="match status" value="1"/>
</dbReference>
<evidence type="ECO:0000256" key="12">
    <source>
        <dbReference type="SAM" id="MobiDB-lite"/>
    </source>
</evidence>
<keyword evidence="13" id="KW-0812">Transmembrane</keyword>
<dbReference type="SUPFAM" id="SSF57850">
    <property type="entry name" value="RING/U-box"/>
    <property type="match status" value="1"/>
</dbReference>
<evidence type="ECO:0000256" key="10">
    <source>
        <dbReference type="ARBA" id="ARBA00023136"/>
    </source>
</evidence>
<keyword evidence="16" id="KW-1185">Reference proteome</keyword>
<evidence type="ECO:0000256" key="5">
    <source>
        <dbReference type="ARBA" id="ARBA00022679"/>
    </source>
</evidence>
<evidence type="ECO:0000256" key="11">
    <source>
        <dbReference type="PROSITE-ProRule" id="PRU00175"/>
    </source>
</evidence>
<keyword evidence="8" id="KW-0833">Ubl conjugation pathway</keyword>
<proteinExistence type="predicted"/>
<feature type="compositionally biased region" description="Basic and acidic residues" evidence="12">
    <location>
        <begin position="15"/>
        <end position="29"/>
    </location>
</feature>
<keyword evidence="7 11" id="KW-0863">Zinc-finger</keyword>
<feature type="compositionally biased region" description="Acidic residues" evidence="12">
    <location>
        <begin position="61"/>
        <end position="71"/>
    </location>
</feature>
<dbReference type="InterPro" id="IPR013083">
    <property type="entry name" value="Znf_RING/FYVE/PHD"/>
</dbReference>
<reference evidence="15 16" key="1">
    <citation type="journal article" date="2018" name="PLoS ONE">
        <title>The draft genome of Kipferlia bialata reveals reductive genome evolution in fornicate parasites.</title>
        <authorList>
            <person name="Tanifuji G."/>
            <person name="Takabayashi S."/>
            <person name="Kume K."/>
            <person name="Takagi M."/>
            <person name="Nakayama T."/>
            <person name="Kamikawa R."/>
            <person name="Inagaki Y."/>
            <person name="Hashimoto T."/>
        </authorList>
    </citation>
    <scope>NUCLEOTIDE SEQUENCE [LARGE SCALE GENOMIC DNA]</scope>
    <source>
        <strain evidence="15">NY0173</strain>
    </source>
</reference>
<feature type="compositionally biased region" description="Polar residues" evidence="12">
    <location>
        <begin position="33"/>
        <end position="44"/>
    </location>
</feature>
<gene>
    <name evidence="15" type="ORF">KIPB_002538</name>
</gene>
<keyword evidence="9" id="KW-0862">Zinc</keyword>
<keyword evidence="13" id="KW-1133">Transmembrane helix</keyword>
<feature type="domain" description="RING-type" evidence="14">
    <location>
        <begin position="102"/>
        <end position="142"/>
    </location>
</feature>
<feature type="region of interest" description="Disordered" evidence="12">
    <location>
        <begin position="1"/>
        <end position="71"/>
    </location>
</feature>
<dbReference type="InterPro" id="IPR045103">
    <property type="entry name" value="RNF5/RNF185-like"/>
</dbReference>
<evidence type="ECO:0000256" key="4">
    <source>
        <dbReference type="ARBA" id="ARBA00012483"/>
    </source>
</evidence>
<dbReference type="PROSITE" id="PS00518">
    <property type="entry name" value="ZF_RING_1"/>
    <property type="match status" value="1"/>
</dbReference>
<keyword evidence="5" id="KW-0808">Transferase</keyword>
<comment type="subcellular location">
    <subcellularLocation>
        <location evidence="2">Endomembrane system</location>
    </subcellularLocation>
</comment>